<dbReference type="GO" id="GO:0005524">
    <property type="term" value="F:ATP binding"/>
    <property type="evidence" value="ECO:0007669"/>
    <property type="project" value="TreeGrafter"/>
</dbReference>
<dbReference type="GO" id="GO:0030234">
    <property type="term" value="F:enzyme regulator activity"/>
    <property type="evidence" value="ECO:0007669"/>
    <property type="project" value="InterPro"/>
</dbReference>
<dbReference type="PANTHER" id="PTHR30115">
    <property type="entry name" value="NITROGEN REGULATORY PROTEIN P-II"/>
    <property type="match status" value="1"/>
</dbReference>
<dbReference type="Proteomes" id="UP000544222">
    <property type="component" value="Unassembled WGS sequence"/>
</dbReference>
<name>A0A7W5DRI6_9PORP</name>
<proteinExistence type="inferred from homology"/>
<keyword evidence="4" id="KW-1185">Reference proteome</keyword>
<evidence type="ECO:0000313" key="3">
    <source>
        <dbReference type="EMBL" id="MBB3187621.1"/>
    </source>
</evidence>
<dbReference type="Pfam" id="PF00543">
    <property type="entry name" value="P-II"/>
    <property type="match status" value="1"/>
</dbReference>
<dbReference type="InterPro" id="IPR002187">
    <property type="entry name" value="N-reg_PII"/>
</dbReference>
<feature type="modified residue" description="O-UMP-tyrosine" evidence="1">
    <location>
        <position position="52"/>
    </location>
</feature>
<dbReference type="AlphaFoldDB" id="A0A7W5DRI6"/>
<dbReference type="EMBL" id="JACHYB010000001">
    <property type="protein sequence ID" value="MBB3187621.1"/>
    <property type="molecule type" value="Genomic_DNA"/>
</dbReference>
<dbReference type="PRINTS" id="PR00340">
    <property type="entry name" value="PIIGLNB"/>
</dbReference>
<keyword evidence="1" id="KW-0597">Phosphoprotein</keyword>
<sequence>MKKIEAIIRTSKFGEVKEALREAGIDFFSYWDVTGVGNEITRGEHSYRGTVYDTSFIPRQLLTIVVRDVNLQKTVDAILKSAQTGVIGDGKIFISDIIESYRIRNAEKGDTSLYNKEE</sequence>
<dbReference type="SUPFAM" id="SSF54913">
    <property type="entry name" value="GlnB-like"/>
    <property type="match status" value="1"/>
</dbReference>
<gene>
    <name evidence="3" type="ORF">FHX64_001784</name>
</gene>
<evidence type="ECO:0000313" key="4">
    <source>
        <dbReference type="Proteomes" id="UP000544222"/>
    </source>
</evidence>
<comment type="similarity">
    <text evidence="2">Belongs to the P(II) protein family.</text>
</comment>
<dbReference type="SMART" id="SM00938">
    <property type="entry name" value="P-II"/>
    <property type="match status" value="1"/>
</dbReference>
<evidence type="ECO:0000256" key="1">
    <source>
        <dbReference type="PIRSR" id="PIRSR602187-50"/>
    </source>
</evidence>
<dbReference type="InterPro" id="IPR017918">
    <property type="entry name" value="N-reg_PII_CS"/>
</dbReference>
<accession>A0A7W5DRI6</accession>
<dbReference type="InterPro" id="IPR011322">
    <property type="entry name" value="N-reg_PII-like_a/b"/>
</dbReference>
<reference evidence="3 4" key="1">
    <citation type="submission" date="2020-08" db="EMBL/GenBank/DDBJ databases">
        <title>Genomic Encyclopedia of Type Strains, Phase IV (KMG-IV): sequencing the most valuable type-strain genomes for metagenomic binning, comparative biology and taxonomic classification.</title>
        <authorList>
            <person name="Goeker M."/>
        </authorList>
    </citation>
    <scope>NUCLEOTIDE SEQUENCE [LARGE SCALE GENOMIC DNA]</scope>
    <source>
        <strain evidence="3 4">DSM 27471</strain>
    </source>
</reference>
<dbReference type="Gene3D" id="3.30.70.120">
    <property type="match status" value="1"/>
</dbReference>
<comment type="caution">
    <text evidence="3">The sequence shown here is derived from an EMBL/GenBank/DDBJ whole genome shotgun (WGS) entry which is preliminary data.</text>
</comment>
<dbReference type="PANTHER" id="PTHR30115:SF11">
    <property type="entry name" value="NITROGEN REGULATORY PROTEIN P-II HOMOLOG"/>
    <property type="match status" value="1"/>
</dbReference>
<dbReference type="PROSITE" id="PS00638">
    <property type="entry name" value="PII_GLNB_CTER"/>
    <property type="match status" value="1"/>
</dbReference>
<dbReference type="InterPro" id="IPR015867">
    <property type="entry name" value="N-reg_PII/ATP_PRibTrfase_C"/>
</dbReference>
<dbReference type="GO" id="GO:0005829">
    <property type="term" value="C:cytosol"/>
    <property type="evidence" value="ECO:0007669"/>
    <property type="project" value="TreeGrafter"/>
</dbReference>
<protein>
    <submittedName>
        <fullName evidence="3">Nitrogen regulatory protein P-II 1</fullName>
    </submittedName>
</protein>
<dbReference type="GO" id="GO:0006808">
    <property type="term" value="P:regulation of nitrogen utilization"/>
    <property type="evidence" value="ECO:0007669"/>
    <property type="project" value="InterPro"/>
</dbReference>
<dbReference type="RefSeq" id="WP_183413367.1">
    <property type="nucleotide sequence ID" value="NZ_JACHYB010000001.1"/>
</dbReference>
<evidence type="ECO:0000256" key="2">
    <source>
        <dbReference type="RuleBase" id="RU003936"/>
    </source>
</evidence>
<organism evidence="3 4">
    <name type="scientific">Microbacter margulisiae</name>
    <dbReference type="NCBI Taxonomy" id="1350067"/>
    <lineage>
        <taxon>Bacteria</taxon>
        <taxon>Pseudomonadati</taxon>
        <taxon>Bacteroidota</taxon>
        <taxon>Bacteroidia</taxon>
        <taxon>Bacteroidales</taxon>
        <taxon>Porphyromonadaceae</taxon>
        <taxon>Microbacter</taxon>
    </lineage>
</organism>
<dbReference type="PROSITE" id="PS51343">
    <property type="entry name" value="PII_GLNB_DOM"/>
    <property type="match status" value="1"/>
</dbReference>